<evidence type="ECO:0000256" key="2">
    <source>
        <dbReference type="ARBA" id="ARBA00022692"/>
    </source>
</evidence>
<organism evidence="6">
    <name type="scientific">Turicibacter sanguinis</name>
    <dbReference type="NCBI Taxonomy" id="154288"/>
    <lineage>
        <taxon>Bacteria</taxon>
        <taxon>Bacillati</taxon>
        <taxon>Bacillota</taxon>
        <taxon>Erysipelotrichia</taxon>
        <taxon>Erysipelotrichales</taxon>
        <taxon>Turicibacteraceae</taxon>
        <taxon>Turicibacter</taxon>
    </lineage>
</organism>
<evidence type="ECO:0000256" key="3">
    <source>
        <dbReference type="ARBA" id="ARBA00022989"/>
    </source>
</evidence>
<evidence type="ECO:0000313" key="6">
    <source>
        <dbReference type="EMBL" id="MTL94902.1"/>
    </source>
</evidence>
<dbReference type="AlphaFoldDB" id="A0A6G2CQC2"/>
<proteinExistence type="inferred from homology"/>
<dbReference type="EMBL" id="WMQV01000026">
    <property type="protein sequence ID" value="MTL94902.1"/>
    <property type="molecule type" value="Genomic_DNA"/>
</dbReference>
<dbReference type="InterPro" id="IPR009825">
    <property type="entry name" value="ECF_substrate-spec-like"/>
</dbReference>
<evidence type="ECO:0000256" key="5">
    <source>
        <dbReference type="HAMAP-Rule" id="MF_01572"/>
    </source>
</evidence>
<feature type="transmembrane region" description="Helical" evidence="5">
    <location>
        <begin position="144"/>
        <end position="171"/>
    </location>
</feature>
<sequence>MNQRLSIKTVVAIGIGAAIFVVLSRFASLPTGIPNTNFETAYAVLALIALLYGPMAGLATGLIGHFLKDILIWGSPWFSWIIASGMIGLVIGLLAKRIDMEDGIFGKREIIIFNLAQIAANIVGWFIVAPMLDVLIYTEPSDKVYLQGAVAGSFNMITIGILGSLLVGAYAKTRTPKGSLKPEY</sequence>
<dbReference type="PANTHER" id="PTHR37815:SF3">
    <property type="entry name" value="UPF0397 PROTEIN SPR0429"/>
    <property type="match status" value="1"/>
</dbReference>
<feature type="transmembrane region" description="Helical" evidence="5">
    <location>
        <begin position="40"/>
        <end position="65"/>
    </location>
</feature>
<dbReference type="Pfam" id="PF07155">
    <property type="entry name" value="ECF-ribofla_trS"/>
    <property type="match status" value="1"/>
</dbReference>
<keyword evidence="3 5" id="KW-1133">Transmembrane helix</keyword>
<name>A0A6G2CQC2_9FIRM</name>
<dbReference type="NCBIfam" id="NF010182">
    <property type="entry name" value="PRK13661.1"/>
    <property type="match status" value="1"/>
</dbReference>
<comment type="similarity">
    <text evidence="5">Belongs to the UPF0397 family.</text>
</comment>
<reference evidence="6" key="1">
    <citation type="journal article" date="2019" name="Nat. Med.">
        <title>A library of human gut bacterial isolates paired with longitudinal multiomics data enables mechanistic microbiome research.</title>
        <authorList>
            <person name="Poyet M."/>
            <person name="Groussin M."/>
            <person name="Gibbons S.M."/>
            <person name="Avila-Pacheco J."/>
            <person name="Jiang X."/>
            <person name="Kearney S.M."/>
            <person name="Perrotta A.R."/>
            <person name="Berdy B."/>
            <person name="Zhao S."/>
            <person name="Lieberman T.D."/>
            <person name="Swanson P.K."/>
            <person name="Smith M."/>
            <person name="Roesemann S."/>
            <person name="Alexander J.E."/>
            <person name="Rich S.A."/>
            <person name="Livny J."/>
            <person name="Vlamakis H."/>
            <person name="Clish C."/>
            <person name="Bullock K."/>
            <person name="Deik A."/>
            <person name="Scott J."/>
            <person name="Pierce K.A."/>
            <person name="Xavier R.J."/>
            <person name="Alm E.J."/>
        </authorList>
    </citation>
    <scope>NUCLEOTIDE SEQUENCE</scope>
    <source>
        <strain evidence="6">BIOML-A179</strain>
    </source>
</reference>
<comment type="caution">
    <text evidence="6">The sequence shown here is derived from an EMBL/GenBank/DDBJ whole genome shotgun (WGS) entry which is preliminary data.</text>
</comment>
<keyword evidence="2 5" id="KW-0812">Transmembrane</keyword>
<gene>
    <name evidence="6" type="ORF">GMA64_10215</name>
</gene>
<dbReference type="InterPro" id="IPR022914">
    <property type="entry name" value="UPF0397"/>
</dbReference>
<keyword evidence="1 5" id="KW-1003">Cell membrane</keyword>
<evidence type="ECO:0000256" key="1">
    <source>
        <dbReference type="ARBA" id="ARBA00022475"/>
    </source>
</evidence>
<dbReference type="RefSeq" id="WP_009606847.1">
    <property type="nucleotide sequence ID" value="NZ_CAJJOK010000036.1"/>
</dbReference>
<accession>A0A6G2CQC2</accession>
<dbReference type="PANTHER" id="PTHR37815">
    <property type="entry name" value="UPF0397 PROTEIN BC_2624-RELATED"/>
    <property type="match status" value="1"/>
</dbReference>
<dbReference type="Gene3D" id="1.10.1760.20">
    <property type="match status" value="1"/>
</dbReference>
<comment type="subcellular location">
    <subcellularLocation>
        <location evidence="5">Cell membrane</location>
        <topology evidence="5">Multi-pass membrane protein</topology>
    </subcellularLocation>
</comment>
<dbReference type="GO" id="GO:0005886">
    <property type="term" value="C:plasma membrane"/>
    <property type="evidence" value="ECO:0007669"/>
    <property type="project" value="UniProtKB-SubCell"/>
</dbReference>
<protein>
    <recommendedName>
        <fullName evidence="5">UPF0397 protein GMA64_10215</fullName>
    </recommendedName>
</protein>
<evidence type="ECO:0000256" key="4">
    <source>
        <dbReference type="ARBA" id="ARBA00023136"/>
    </source>
</evidence>
<dbReference type="HAMAP" id="MF_01572">
    <property type="entry name" value="UPF0397"/>
    <property type="match status" value="1"/>
</dbReference>
<feature type="transmembrane region" description="Helical" evidence="5">
    <location>
        <begin position="6"/>
        <end position="28"/>
    </location>
</feature>
<feature type="transmembrane region" description="Helical" evidence="5">
    <location>
        <begin position="110"/>
        <end position="132"/>
    </location>
</feature>
<feature type="transmembrane region" description="Helical" evidence="5">
    <location>
        <begin position="77"/>
        <end position="98"/>
    </location>
</feature>
<keyword evidence="4 5" id="KW-0472">Membrane</keyword>